<name>A0A9P9IPY3_9PLEO</name>
<sequence>MASNIPKFASFRPKPQEPKSATEEEDKLKHESAARRERSALEKPSSTSIRTKSTTNDGGIFYFVDLKGDPTLLTYGGPSRYDVPSYRRVGYGSVLGLPVHMKIDRDLSSDKAIYLSSERSRRLTRPLTSKLARPDRTRALRIVSNADAIANDKHADFIAFSNSKRRKKDSGSESERGDYRSLDTKKDQGEPFDSDLESESGIDEADLDSEAKQRNSVLIQKTRNHPSDVQAWLELVEHQEVMTGLGPDSSAIASSNRRSLAEIKISTYEQALRKVGNNSDSRITLYLGLMTEGRIVWDHAKSTSKWLDLLEKYPRSLELWLGYLDFSQSNISTFSFESCRVMFRRCLHAIKSSTNEMPLENVLHVVIRLTRLINDAGYQELAMAAWQALIEFHVLVPESVKSMGREERLKAFEEFWDSEVPRLGELNGKGWQAFDVEAMRSPPPGVAALPDRPNANLTSFGDHETELMELLSHPGRTSDEAGVDDPFHMVLYSDIADFLRILPLDMPSLPLLEAFLCFCRLPGFAQLKPNDNSWWNDPFLYDVSAGTVRNDGGYDAFSKALHGYMNGPHHFQWTPELLFDHGFSNRANISNLDTIRRVLKFLAINTSSDESIGEYMLAFEFNSFPSDAFKSAKQLLKTRPTSLRLYNAYGLVESRSHRSEKADQVFSAALSMQQSSTPLSALGSLNLFNNWVWEALRQSDEKKALKRLVSPQGTIEKYDTQSEEIDYTMLLRARSILTEGGERALLGQDFLSAVVFNSLKALLAYLSDGQNVGVALQTFNTLSDWFAEHGLLQSPAAEMNAQSVAHLLAYHAMHAPIVKPSLLRSVLEPLVGQFPNNTILLSLYAANESRFSIDNRVRDVMRQNGLRQTLGKASITGWFFAIHYEMSRGETVGSTSHSIRAMFKKAEDDIGEHCPALWRNHVLFELSEVRKERERRPTRRPRRDGKRTKDETRLEEGYHLVKETFFRGLTKLPWCKDFMMLAFTHLQGEILTREELKRVYNVMVEKELRLYVDLDTISD</sequence>
<dbReference type="InterPro" id="IPR011990">
    <property type="entry name" value="TPR-like_helical_dom_sf"/>
</dbReference>
<dbReference type="GO" id="GO:0071013">
    <property type="term" value="C:catalytic step 2 spliceosome"/>
    <property type="evidence" value="ECO:0007669"/>
    <property type="project" value="TreeGrafter"/>
</dbReference>
<dbReference type="PANTHER" id="PTHR13471">
    <property type="entry name" value="TETRATRICOPEPTIDE-LIKE HELICAL"/>
    <property type="match status" value="1"/>
</dbReference>
<dbReference type="Pfam" id="PF08424">
    <property type="entry name" value="NRDE-2"/>
    <property type="match status" value="1"/>
</dbReference>
<keyword evidence="6" id="KW-1185">Reference proteome</keyword>
<feature type="region of interest" description="Disordered" evidence="4">
    <location>
        <begin position="1"/>
        <end position="52"/>
    </location>
</feature>
<feature type="compositionally biased region" description="Basic and acidic residues" evidence="4">
    <location>
        <begin position="169"/>
        <end position="189"/>
    </location>
</feature>
<evidence type="ECO:0000313" key="5">
    <source>
        <dbReference type="EMBL" id="KAH7128266.1"/>
    </source>
</evidence>
<dbReference type="InterPro" id="IPR013633">
    <property type="entry name" value="NRDE-2"/>
</dbReference>
<dbReference type="OrthoDB" id="297219at2759"/>
<dbReference type="EMBL" id="JAGMWT010000005">
    <property type="protein sequence ID" value="KAH7128266.1"/>
    <property type="molecule type" value="Genomic_DNA"/>
</dbReference>
<feature type="compositionally biased region" description="Basic and acidic residues" evidence="4">
    <location>
        <begin position="14"/>
        <end position="41"/>
    </location>
</feature>
<comment type="subcellular location">
    <subcellularLocation>
        <location evidence="1">Nucleus</location>
    </subcellularLocation>
</comment>
<keyword evidence="3" id="KW-0539">Nucleus</keyword>
<dbReference type="Proteomes" id="UP000700596">
    <property type="component" value="Unassembled WGS sequence"/>
</dbReference>
<evidence type="ECO:0000256" key="3">
    <source>
        <dbReference type="ARBA" id="ARBA00023242"/>
    </source>
</evidence>
<dbReference type="GO" id="GO:1902369">
    <property type="term" value="P:negative regulation of RNA catabolic process"/>
    <property type="evidence" value="ECO:0007669"/>
    <property type="project" value="TreeGrafter"/>
</dbReference>
<dbReference type="SUPFAM" id="SSF48452">
    <property type="entry name" value="TPR-like"/>
    <property type="match status" value="1"/>
</dbReference>
<dbReference type="AlphaFoldDB" id="A0A9P9IPY3"/>
<feature type="compositionally biased region" description="Acidic residues" evidence="4">
    <location>
        <begin position="190"/>
        <end position="208"/>
    </location>
</feature>
<dbReference type="GO" id="GO:0031048">
    <property type="term" value="P:regulatory ncRNA-mediated heterochromatin formation"/>
    <property type="evidence" value="ECO:0007669"/>
    <property type="project" value="TreeGrafter"/>
</dbReference>
<evidence type="ECO:0000256" key="1">
    <source>
        <dbReference type="ARBA" id="ARBA00004123"/>
    </source>
</evidence>
<comment type="caution">
    <text evidence="5">The sequence shown here is derived from an EMBL/GenBank/DDBJ whole genome shotgun (WGS) entry which is preliminary data.</text>
</comment>
<feature type="region of interest" description="Disordered" evidence="4">
    <location>
        <begin position="163"/>
        <end position="209"/>
    </location>
</feature>
<comment type="similarity">
    <text evidence="2">Belongs to the NRDE2 family.</text>
</comment>
<protein>
    <submittedName>
        <fullName evidence="5">NRDE-2, necessary for RNA interference-domain-containing protein</fullName>
    </submittedName>
</protein>
<evidence type="ECO:0000313" key="6">
    <source>
        <dbReference type="Proteomes" id="UP000700596"/>
    </source>
</evidence>
<dbReference type="PANTHER" id="PTHR13471:SF0">
    <property type="entry name" value="NUCLEAR EXOSOME REGULATOR NRDE2"/>
    <property type="match status" value="1"/>
</dbReference>
<evidence type="ECO:0000256" key="4">
    <source>
        <dbReference type="SAM" id="MobiDB-lite"/>
    </source>
</evidence>
<accession>A0A9P9IPY3</accession>
<organism evidence="5 6">
    <name type="scientific">Dendryphion nanum</name>
    <dbReference type="NCBI Taxonomy" id="256645"/>
    <lineage>
        <taxon>Eukaryota</taxon>
        <taxon>Fungi</taxon>
        <taxon>Dikarya</taxon>
        <taxon>Ascomycota</taxon>
        <taxon>Pezizomycotina</taxon>
        <taxon>Dothideomycetes</taxon>
        <taxon>Pleosporomycetidae</taxon>
        <taxon>Pleosporales</taxon>
        <taxon>Torulaceae</taxon>
        <taxon>Dendryphion</taxon>
    </lineage>
</organism>
<reference evidence="5" key="1">
    <citation type="journal article" date="2021" name="Nat. Commun.">
        <title>Genetic determinants of endophytism in the Arabidopsis root mycobiome.</title>
        <authorList>
            <person name="Mesny F."/>
            <person name="Miyauchi S."/>
            <person name="Thiergart T."/>
            <person name="Pickel B."/>
            <person name="Atanasova L."/>
            <person name="Karlsson M."/>
            <person name="Huettel B."/>
            <person name="Barry K.W."/>
            <person name="Haridas S."/>
            <person name="Chen C."/>
            <person name="Bauer D."/>
            <person name="Andreopoulos W."/>
            <person name="Pangilinan J."/>
            <person name="LaButti K."/>
            <person name="Riley R."/>
            <person name="Lipzen A."/>
            <person name="Clum A."/>
            <person name="Drula E."/>
            <person name="Henrissat B."/>
            <person name="Kohler A."/>
            <person name="Grigoriev I.V."/>
            <person name="Martin F.M."/>
            <person name="Hacquard S."/>
        </authorList>
    </citation>
    <scope>NUCLEOTIDE SEQUENCE</scope>
    <source>
        <strain evidence="5">MPI-CAGE-CH-0243</strain>
    </source>
</reference>
<evidence type="ECO:0000256" key="2">
    <source>
        <dbReference type="ARBA" id="ARBA00009265"/>
    </source>
</evidence>
<gene>
    <name evidence="5" type="ORF">B0J11DRAFT_431720</name>
</gene>
<proteinExistence type="inferred from homology"/>
<dbReference type="Gene3D" id="1.25.40.10">
    <property type="entry name" value="Tetratricopeptide repeat domain"/>
    <property type="match status" value="1"/>
</dbReference>